<dbReference type="InterPro" id="IPR031359">
    <property type="entry name" value="NACHT_N"/>
</dbReference>
<reference evidence="7 8" key="1">
    <citation type="submission" date="2015-04" db="EMBL/GenBank/DDBJ databases">
        <authorList>
            <person name="Heijne W.H."/>
            <person name="Fedorova N.D."/>
            <person name="Nierman W.C."/>
            <person name="Vollebregt A.W."/>
            <person name="Zhao Z."/>
            <person name="Wu L."/>
            <person name="Kumar M."/>
            <person name="Stam H."/>
            <person name="van den Berg M.A."/>
            <person name="Pel H.J."/>
        </authorList>
    </citation>
    <scope>NUCLEOTIDE SEQUENCE [LARGE SCALE GENOMIC DNA]</scope>
    <source>
        <strain evidence="7 8">CBS 393.64</strain>
    </source>
</reference>
<dbReference type="Pfam" id="PF00400">
    <property type="entry name" value="WD40"/>
    <property type="match status" value="7"/>
</dbReference>
<feature type="region of interest" description="Disordered" evidence="4">
    <location>
        <begin position="1"/>
        <end position="47"/>
    </location>
</feature>
<dbReference type="PANTHER" id="PTHR19848">
    <property type="entry name" value="WD40 REPEAT PROTEIN"/>
    <property type="match status" value="1"/>
</dbReference>
<evidence type="ECO:0000256" key="3">
    <source>
        <dbReference type="PROSITE-ProRule" id="PRU00221"/>
    </source>
</evidence>
<keyword evidence="2" id="KW-0677">Repeat</keyword>
<evidence type="ECO:0000256" key="4">
    <source>
        <dbReference type="SAM" id="MobiDB-lite"/>
    </source>
</evidence>
<dbReference type="InterPro" id="IPR015943">
    <property type="entry name" value="WD40/YVTN_repeat-like_dom_sf"/>
</dbReference>
<feature type="repeat" description="WD" evidence="3">
    <location>
        <begin position="1135"/>
        <end position="1176"/>
    </location>
</feature>
<dbReference type="PROSITE" id="PS50082">
    <property type="entry name" value="WD_REPEATS_2"/>
    <property type="match status" value="7"/>
</dbReference>
<evidence type="ECO:0000259" key="6">
    <source>
        <dbReference type="Pfam" id="PF24883"/>
    </source>
</evidence>
<dbReference type="Pfam" id="PF24883">
    <property type="entry name" value="NPHP3_N"/>
    <property type="match status" value="1"/>
</dbReference>
<dbReference type="PRINTS" id="PR00320">
    <property type="entry name" value="GPROTEINBRPT"/>
</dbReference>
<protein>
    <submittedName>
        <fullName evidence="7">Uncharacterized protein</fullName>
    </submittedName>
</protein>
<dbReference type="Pfam" id="PF17100">
    <property type="entry name" value="NACHT_N"/>
    <property type="match status" value="1"/>
</dbReference>
<gene>
    <name evidence="7" type="ORF">T310_7556</name>
</gene>
<sequence>MPPASSSFSLSKLLHRRRGHGSKHSAKQGSETDEDRNPPRERMSLPERLWNQAYDSLKADEAKLVKAYEDFLFDRFRNDVSSIPQTPKDRQSQMYELIQDGLGKTKKEAKMKQKTENVVKMVLEARKSIDLATAAISNPDVSKIFLNSATETSANREGIKHVLSSVDWYWKLADYLFKEDRVDDTKLLHELEKQIVELYRALLSYQIKSVCSYYRNRGIVFFRDLFKLDDWNSDITSIKNAEDALKQNIDMYTRLQNSTNSKKLVDIVLSQEDKQFPQDLFLTNPEDDMTLIENTKGQLLHDSYVWILDEHNFVEWRDGSKTRCFGSKGTQARARQFLRGLIYQLVQQEGSLISHLRKEYDSGGSSRFKDANAFIVLSRILTNMLDDLNDRTVYLIVDALDECQDTKMSPLLRLIRENTSRSSSLVKWLVSSRHDEHIKEQLTVGEGQLDLDLNAQDQINRAVNVYIEHKVSDLTKLRNHSSEVQKEVKNYIIANAEGTFLWAALVCEQLADPYNRPKTPLSVVKSFPRGLDRLYKKMLEQIQARNEGDLEVCKAILASITLVYRPIHLSELTSIIDLPEDFSDDTDSLGYLVRRCGSFLTIRQDVIYFVHQSAKDFLNENPEIFPNGSSQEQRAMVLRLLDRMSHTLKKDIYNLQEPGYSIKDVVSPDPDPLDQIRYACLYWVDHLCKVDQSLYGHVGLCDNGSIHEFLRQHFLHWLEALSLLRSLLNAVLMIKKLENLLACINKNSNNATDLLSIIQDATRFVPYNKYIIETTPLQVYVSAIVFSPTKSKIRALFEKQIPSWIRVCPSVEEDWSPCLHTLHGHTEPVLSVSFSPNGKKVVSGSSDNTLRIWDSETGATLHILVGHTVAWDAETGALLRILTGHTNIVLSVSFSPNGRQLVSGCYDKTVRIWDAETGMPLHILKGHRDCVNSVSFSPDGRQVVSTGDAYGGEVRIWEISTGILRHTLRINDYRDMAMSASFSPDGRLVAAGMINNHIQIWTVETGTLQQTLEVYSASSISFSPDWRQVVAFERDEETIQILNARTGEVQQKLAGHSAAILSVSGRRVVSGSADNTVRIWDARSRGALPHISGLHPKNRSSLLSFSADGRLLASALGGVTIQIWHTETGAIQQTLTSKEHTVMSVTFSPSGRQLAAGLFDYTEHIWDLETGMLRLKLGENTKMFYPLSWGVMAFSPDGKRLAADSVDKAVRIWDLQAGMLQQTLTDLSDYALFVSFSRDGRCMAAGNELVYIWDAETGMLRQTLNAKDEIDSFLTFDDQIKNDRLIFSQRRTNLLTFSHDGRLMASSSLPNHEVKIWDAKTGGLQYTLTKGPKFSKLSFSHDDSRLVTNFGCIAFDSLLASQRVKWVGYHLDTNREWIVRDDKRILWLPSEYQPVSPEVANENFVMESKTGRLLLIRFDPNIPHLVNDD</sequence>
<dbReference type="SUPFAM" id="SSF82171">
    <property type="entry name" value="DPP6 N-terminal domain-like"/>
    <property type="match status" value="1"/>
</dbReference>
<feature type="domain" description="NWD NACHT-NTPase N-terminal" evidence="5">
    <location>
        <begin position="47"/>
        <end position="247"/>
    </location>
</feature>
<organism evidence="7 8">
    <name type="scientific">Rasamsonia emersonii (strain ATCC 16479 / CBS 393.64 / IMI 116815)</name>
    <dbReference type="NCBI Taxonomy" id="1408163"/>
    <lineage>
        <taxon>Eukaryota</taxon>
        <taxon>Fungi</taxon>
        <taxon>Dikarya</taxon>
        <taxon>Ascomycota</taxon>
        <taxon>Pezizomycotina</taxon>
        <taxon>Eurotiomycetes</taxon>
        <taxon>Eurotiomycetidae</taxon>
        <taxon>Eurotiales</taxon>
        <taxon>Trichocomaceae</taxon>
        <taxon>Rasamsonia</taxon>
    </lineage>
</organism>
<dbReference type="InterPro" id="IPR020472">
    <property type="entry name" value="WD40_PAC1"/>
</dbReference>
<name>A0A0F4YKU6_RASE3</name>
<accession>A0A0F4YKU6</accession>
<keyword evidence="1 3" id="KW-0853">WD repeat</keyword>
<feature type="repeat" description="WD" evidence="3">
    <location>
        <begin position="970"/>
        <end position="1011"/>
    </location>
</feature>
<dbReference type="InterPro" id="IPR019775">
    <property type="entry name" value="WD40_repeat_CS"/>
</dbReference>
<evidence type="ECO:0000259" key="5">
    <source>
        <dbReference type="Pfam" id="PF17100"/>
    </source>
</evidence>
<feature type="domain" description="Nephrocystin 3-like N-terminal" evidence="6">
    <location>
        <begin position="327"/>
        <end position="433"/>
    </location>
</feature>
<feature type="repeat" description="WD" evidence="3">
    <location>
        <begin position="1064"/>
        <end position="1084"/>
    </location>
</feature>
<evidence type="ECO:0000313" key="7">
    <source>
        <dbReference type="EMBL" id="KKA18496.1"/>
    </source>
</evidence>
<feature type="repeat" description="WD" evidence="3">
    <location>
        <begin position="882"/>
        <end position="923"/>
    </location>
</feature>
<dbReference type="STRING" id="1408163.A0A0F4YKU6"/>
<feature type="repeat" description="WD" evidence="3">
    <location>
        <begin position="924"/>
        <end position="967"/>
    </location>
</feature>
<evidence type="ECO:0000256" key="2">
    <source>
        <dbReference type="ARBA" id="ARBA00022737"/>
    </source>
</evidence>
<dbReference type="InterPro" id="IPR001680">
    <property type="entry name" value="WD40_rpt"/>
</dbReference>
<feature type="repeat" description="WD" evidence="3">
    <location>
        <begin position="822"/>
        <end position="863"/>
    </location>
</feature>
<dbReference type="SUPFAM" id="SSF50978">
    <property type="entry name" value="WD40 repeat-like"/>
    <property type="match status" value="1"/>
</dbReference>
<keyword evidence="8" id="KW-1185">Reference proteome</keyword>
<dbReference type="InterPro" id="IPR056884">
    <property type="entry name" value="NPHP3-like_N"/>
</dbReference>
<dbReference type="Proteomes" id="UP000053958">
    <property type="component" value="Unassembled WGS sequence"/>
</dbReference>
<dbReference type="PROSITE" id="PS00678">
    <property type="entry name" value="WD_REPEATS_1"/>
    <property type="match status" value="3"/>
</dbReference>
<feature type="compositionally biased region" description="Polar residues" evidence="4">
    <location>
        <begin position="1"/>
        <end position="10"/>
    </location>
</feature>
<dbReference type="Gene3D" id="2.130.10.10">
    <property type="entry name" value="YVTN repeat-like/Quinoprotein amine dehydrogenase"/>
    <property type="match status" value="4"/>
</dbReference>
<dbReference type="PROSITE" id="PS50294">
    <property type="entry name" value="WD_REPEATS_REGION"/>
    <property type="match status" value="3"/>
</dbReference>
<proteinExistence type="predicted"/>
<dbReference type="SMART" id="SM00320">
    <property type="entry name" value="WD40"/>
    <property type="match status" value="9"/>
</dbReference>
<evidence type="ECO:0000313" key="8">
    <source>
        <dbReference type="Proteomes" id="UP000053958"/>
    </source>
</evidence>
<comment type="caution">
    <text evidence="7">The sequence shown here is derived from an EMBL/GenBank/DDBJ whole genome shotgun (WGS) entry which is preliminary data.</text>
</comment>
<dbReference type="PANTHER" id="PTHR19848:SF8">
    <property type="entry name" value="F-BOX AND WD REPEAT DOMAIN CONTAINING 7"/>
    <property type="match status" value="1"/>
</dbReference>
<evidence type="ECO:0000256" key="1">
    <source>
        <dbReference type="ARBA" id="ARBA00022574"/>
    </source>
</evidence>
<feature type="compositionally biased region" description="Basic and acidic residues" evidence="4">
    <location>
        <begin position="35"/>
        <end position="45"/>
    </location>
</feature>
<dbReference type="EMBL" id="LASV01000450">
    <property type="protein sequence ID" value="KKA18496.1"/>
    <property type="molecule type" value="Genomic_DNA"/>
</dbReference>
<dbReference type="RefSeq" id="XP_013325108.1">
    <property type="nucleotide sequence ID" value="XM_013469654.1"/>
</dbReference>
<dbReference type="OrthoDB" id="674604at2759"/>
<feature type="repeat" description="WD" evidence="3">
    <location>
        <begin position="1192"/>
        <end position="1223"/>
    </location>
</feature>
<feature type="compositionally biased region" description="Basic residues" evidence="4">
    <location>
        <begin position="13"/>
        <end position="26"/>
    </location>
</feature>
<dbReference type="InterPro" id="IPR036322">
    <property type="entry name" value="WD40_repeat_dom_sf"/>
</dbReference>
<dbReference type="GeneID" id="25319827"/>
<dbReference type="CDD" id="cd00200">
    <property type="entry name" value="WD40"/>
    <property type="match status" value="1"/>
</dbReference>